<comment type="similarity">
    <text evidence="1">Belongs to the fasciclin-like AGP family.</text>
</comment>
<dbReference type="PANTHER" id="PTHR33985:SF15">
    <property type="entry name" value="FASCICLIN-LIKE ARABINOGALACTAN PROTEIN 19"/>
    <property type="match status" value="1"/>
</dbReference>
<dbReference type="OMA" id="FISHERM"/>
<comment type="caution">
    <text evidence="5">The sequence shown here is derived from an EMBL/GenBank/DDBJ whole genome shotgun (WGS) entry which is preliminary data.</text>
</comment>
<dbReference type="FunFam" id="2.30.180.10:FF:000046">
    <property type="entry name" value="Fasciclin-like arabinogalactan family protein"/>
    <property type="match status" value="1"/>
</dbReference>
<dbReference type="SMART" id="SM00554">
    <property type="entry name" value="FAS1"/>
    <property type="match status" value="1"/>
</dbReference>
<feature type="compositionally biased region" description="Basic residues" evidence="2">
    <location>
        <begin position="238"/>
        <end position="262"/>
    </location>
</feature>
<sequence length="276" mass="30304">MENQFRSICLKFSGRSSSNVFLLVLSLLLLSKAVVGITDQELEILTSALRSNGYNLFSNAIATSDLRYQILAVDSFTFFSPIDSALFSLDMESDASEYVQTLRYHVVGRRLTMSDLRNLSSVSHLDTLLPNQGLLITNRRTALNGILSDAVTINGVPISTPDLFLGSSFAVHGLDGILSARFPSELNFSGDVSTISPAIWPDKYLSPISSPIAPNLIAPASSPLPQKVPVEITGNSSFKRHGKQHEHRSRRKRHVRKPHGSHRHGEDDLIRHSGSS</sequence>
<evidence type="ECO:0000256" key="1">
    <source>
        <dbReference type="ARBA" id="ARBA00007843"/>
    </source>
</evidence>
<protein>
    <recommendedName>
        <fullName evidence="4">FAS1 domain-containing protein</fullName>
    </recommendedName>
</protein>
<evidence type="ECO:0000256" key="2">
    <source>
        <dbReference type="SAM" id="MobiDB-lite"/>
    </source>
</evidence>
<evidence type="ECO:0000313" key="5">
    <source>
        <dbReference type="EMBL" id="KAF8411615.1"/>
    </source>
</evidence>
<dbReference type="PROSITE" id="PS50213">
    <property type="entry name" value="FAS1"/>
    <property type="match status" value="1"/>
</dbReference>
<feature type="compositionally biased region" description="Basic and acidic residues" evidence="2">
    <location>
        <begin position="263"/>
        <end position="276"/>
    </location>
</feature>
<feature type="chain" id="PRO_5032773212" description="FAS1 domain-containing protein" evidence="3">
    <location>
        <begin position="37"/>
        <end position="276"/>
    </location>
</feature>
<keyword evidence="6" id="KW-1185">Reference proteome</keyword>
<dbReference type="Pfam" id="PF02469">
    <property type="entry name" value="Fasciclin"/>
    <property type="match status" value="1"/>
</dbReference>
<dbReference type="InterPro" id="IPR036378">
    <property type="entry name" value="FAS1_dom_sf"/>
</dbReference>
<dbReference type="PANTHER" id="PTHR33985">
    <property type="entry name" value="OS02G0491300 PROTEIN-RELATED"/>
    <property type="match status" value="1"/>
</dbReference>
<feature type="region of interest" description="Disordered" evidence="2">
    <location>
        <begin position="223"/>
        <end position="276"/>
    </location>
</feature>
<dbReference type="SUPFAM" id="SSF82153">
    <property type="entry name" value="FAS1 domain"/>
    <property type="match status" value="1"/>
</dbReference>
<dbReference type="OrthoDB" id="1937685at2759"/>
<evidence type="ECO:0000313" key="6">
    <source>
        <dbReference type="Proteomes" id="UP000655225"/>
    </source>
</evidence>
<proteinExistence type="inferred from homology"/>
<dbReference type="Proteomes" id="UP000655225">
    <property type="component" value="Unassembled WGS sequence"/>
</dbReference>
<dbReference type="Gene3D" id="2.30.180.10">
    <property type="entry name" value="FAS1 domain"/>
    <property type="match status" value="1"/>
</dbReference>
<feature type="signal peptide" evidence="3">
    <location>
        <begin position="1"/>
        <end position="36"/>
    </location>
</feature>
<dbReference type="InterPro" id="IPR052806">
    <property type="entry name" value="Fasciclin-like_AGP"/>
</dbReference>
<accession>A0A834ZTT7</accession>
<evidence type="ECO:0000256" key="3">
    <source>
        <dbReference type="SAM" id="SignalP"/>
    </source>
</evidence>
<feature type="domain" description="FAS1" evidence="4">
    <location>
        <begin position="41"/>
        <end position="178"/>
    </location>
</feature>
<evidence type="ECO:0000259" key="4">
    <source>
        <dbReference type="PROSITE" id="PS50213"/>
    </source>
</evidence>
<organism evidence="5 6">
    <name type="scientific">Tetracentron sinense</name>
    <name type="common">Spur-leaf</name>
    <dbReference type="NCBI Taxonomy" id="13715"/>
    <lineage>
        <taxon>Eukaryota</taxon>
        <taxon>Viridiplantae</taxon>
        <taxon>Streptophyta</taxon>
        <taxon>Embryophyta</taxon>
        <taxon>Tracheophyta</taxon>
        <taxon>Spermatophyta</taxon>
        <taxon>Magnoliopsida</taxon>
        <taxon>Trochodendrales</taxon>
        <taxon>Trochodendraceae</taxon>
        <taxon>Tetracentron</taxon>
    </lineage>
</organism>
<keyword evidence="3" id="KW-0732">Signal</keyword>
<reference evidence="5 6" key="1">
    <citation type="submission" date="2020-04" db="EMBL/GenBank/DDBJ databases">
        <title>Plant Genome Project.</title>
        <authorList>
            <person name="Zhang R.-G."/>
        </authorList>
    </citation>
    <scope>NUCLEOTIDE SEQUENCE [LARGE SCALE GENOMIC DNA]</scope>
    <source>
        <strain evidence="5">YNK0</strain>
        <tissue evidence="5">Leaf</tissue>
    </source>
</reference>
<dbReference type="InterPro" id="IPR000782">
    <property type="entry name" value="FAS1_domain"/>
</dbReference>
<gene>
    <name evidence="5" type="ORF">HHK36_004172</name>
</gene>
<dbReference type="EMBL" id="JABCRI010000002">
    <property type="protein sequence ID" value="KAF8411615.1"/>
    <property type="molecule type" value="Genomic_DNA"/>
</dbReference>
<name>A0A834ZTT7_TETSI</name>
<dbReference type="AlphaFoldDB" id="A0A834ZTT7"/>